<keyword evidence="7" id="KW-1133">Transmembrane helix</keyword>
<dbReference type="SMART" id="SM00388">
    <property type="entry name" value="HisKA"/>
    <property type="match status" value="1"/>
</dbReference>
<dbReference type="GO" id="GO:0005524">
    <property type="term" value="F:ATP binding"/>
    <property type="evidence" value="ECO:0007669"/>
    <property type="project" value="UniProtKB-KW"/>
</dbReference>
<dbReference type="CDD" id="cd17546">
    <property type="entry name" value="REC_hyHK_CKI1_RcsC-like"/>
    <property type="match status" value="1"/>
</dbReference>
<dbReference type="Gene3D" id="3.30.565.10">
    <property type="entry name" value="Histidine kinase-like ATPase, C-terminal domain"/>
    <property type="match status" value="1"/>
</dbReference>
<keyword evidence="11" id="KW-0547">Nucleotide-binding</keyword>
<keyword evidence="12" id="KW-1185">Reference proteome</keyword>
<dbReference type="Proteomes" id="UP001365405">
    <property type="component" value="Unassembled WGS sequence"/>
</dbReference>
<name>A0ABU9CI57_9BURK</name>
<gene>
    <name evidence="11" type="ORF">AACH10_14890</name>
</gene>
<dbReference type="InterPro" id="IPR011006">
    <property type="entry name" value="CheY-like_superfamily"/>
</dbReference>
<feature type="domain" description="Histidine kinase" evidence="8">
    <location>
        <begin position="230"/>
        <end position="455"/>
    </location>
</feature>
<dbReference type="SMART" id="SM00091">
    <property type="entry name" value="PAS"/>
    <property type="match status" value="1"/>
</dbReference>
<keyword evidence="7" id="KW-0472">Membrane</keyword>
<dbReference type="CDD" id="cd16922">
    <property type="entry name" value="HATPase_EvgS-ArcB-TorS-like"/>
    <property type="match status" value="1"/>
</dbReference>
<keyword evidence="3 6" id="KW-0597">Phosphoprotein</keyword>
<feature type="modified residue" description="4-aspartylphosphate" evidence="6">
    <location>
        <position position="529"/>
    </location>
</feature>
<dbReference type="SMART" id="SM00387">
    <property type="entry name" value="HATPase_c"/>
    <property type="match status" value="1"/>
</dbReference>
<dbReference type="CDD" id="cd00082">
    <property type="entry name" value="HisKA"/>
    <property type="match status" value="1"/>
</dbReference>
<dbReference type="RefSeq" id="WP_341411233.1">
    <property type="nucleotide sequence ID" value="NZ_JBBUTH010000008.1"/>
</dbReference>
<evidence type="ECO:0000313" key="11">
    <source>
        <dbReference type="EMBL" id="MEK8051533.1"/>
    </source>
</evidence>
<dbReference type="Pfam" id="PF00512">
    <property type="entry name" value="HisKA"/>
    <property type="match status" value="1"/>
</dbReference>
<evidence type="ECO:0000256" key="2">
    <source>
        <dbReference type="ARBA" id="ARBA00012438"/>
    </source>
</evidence>
<dbReference type="SUPFAM" id="SSF52172">
    <property type="entry name" value="CheY-like"/>
    <property type="match status" value="1"/>
</dbReference>
<feature type="transmembrane region" description="Helical" evidence="7">
    <location>
        <begin position="30"/>
        <end position="51"/>
    </location>
</feature>
<dbReference type="SUPFAM" id="SSF47384">
    <property type="entry name" value="Homodimeric domain of signal transducing histidine kinase"/>
    <property type="match status" value="1"/>
</dbReference>
<dbReference type="Gene3D" id="3.30.450.20">
    <property type="entry name" value="PAS domain"/>
    <property type="match status" value="1"/>
</dbReference>
<dbReference type="InterPro" id="IPR035965">
    <property type="entry name" value="PAS-like_dom_sf"/>
</dbReference>
<keyword evidence="5" id="KW-0418">Kinase</keyword>
<dbReference type="InterPro" id="IPR004358">
    <property type="entry name" value="Sig_transdc_His_kin-like_C"/>
</dbReference>
<dbReference type="Gene3D" id="1.10.287.130">
    <property type="match status" value="1"/>
</dbReference>
<dbReference type="PANTHER" id="PTHR43047:SF78">
    <property type="entry name" value="SENSORY_REGULATORY PROTEIN RPFC"/>
    <property type="match status" value="1"/>
</dbReference>
<dbReference type="PROSITE" id="PS50112">
    <property type="entry name" value="PAS"/>
    <property type="match status" value="1"/>
</dbReference>
<evidence type="ECO:0000259" key="8">
    <source>
        <dbReference type="PROSITE" id="PS50109"/>
    </source>
</evidence>
<reference evidence="11 12" key="1">
    <citation type="submission" date="2024-04" db="EMBL/GenBank/DDBJ databases">
        <title>Novel species of the genus Ideonella isolated from streams.</title>
        <authorList>
            <person name="Lu H."/>
        </authorList>
    </citation>
    <scope>NUCLEOTIDE SEQUENCE [LARGE SCALE GENOMIC DNA]</scope>
    <source>
        <strain evidence="11 12">DXS22W</strain>
    </source>
</reference>
<proteinExistence type="predicted"/>
<evidence type="ECO:0000256" key="6">
    <source>
        <dbReference type="PROSITE-ProRule" id="PRU00169"/>
    </source>
</evidence>
<keyword evidence="7" id="KW-0812">Transmembrane</keyword>
<feature type="domain" description="PAS" evidence="10">
    <location>
        <begin position="87"/>
        <end position="159"/>
    </location>
</feature>
<dbReference type="CDD" id="cd00130">
    <property type="entry name" value="PAS"/>
    <property type="match status" value="1"/>
</dbReference>
<keyword evidence="4" id="KW-0808">Transferase</keyword>
<dbReference type="SUPFAM" id="SSF55874">
    <property type="entry name" value="ATPase domain of HSP90 chaperone/DNA topoisomerase II/histidine kinase"/>
    <property type="match status" value="1"/>
</dbReference>
<evidence type="ECO:0000256" key="1">
    <source>
        <dbReference type="ARBA" id="ARBA00000085"/>
    </source>
</evidence>
<dbReference type="PRINTS" id="PR00344">
    <property type="entry name" value="BCTRLSENSOR"/>
</dbReference>
<dbReference type="Pfam" id="PF02518">
    <property type="entry name" value="HATPase_c"/>
    <property type="match status" value="1"/>
</dbReference>
<dbReference type="EC" id="2.7.13.3" evidence="2"/>
<dbReference type="InterPro" id="IPR036097">
    <property type="entry name" value="HisK_dim/P_sf"/>
</dbReference>
<evidence type="ECO:0000259" key="9">
    <source>
        <dbReference type="PROSITE" id="PS50110"/>
    </source>
</evidence>
<feature type="domain" description="Response regulatory" evidence="9">
    <location>
        <begin position="480"/>
        <end position="599"/>
    </location>
</feature>
<dbReference type="PROSITE" id="PS50109">
    <property type="entry name" value="HIS_KIN"/>
    <property type="match status" value="1"/>
</dbReference>
<evidence type="ECO:0000256" key="7">
    <source>
        <dbReference type="SAM" id="Phobius"/>
    </source>
</evidence>
<dbReference type="InterPro" id="IPR000014">
    <property type="entry name" value="PAS"/>
</dbReference>
<comment type="catalytic activity">
    <reaction evidence="1">
        <text>ATP + protein L-histidine = ADP + protein N-phospho-L-histidine.</text>
        <dbReference type="EC" id="2.7.13.3"/>
    </reaction>
</comment>
<protein>
    <recommendedName>
        <fullName evidence="2">histidine kinase</fullName>
        <ecNumber evidence="2">2.7.13.3</ecNumber>
    </recommendedName>
</protein>
<accession>A0ABU9CI57</accession>
<comment type="caution">
    <text evidence="11">The sequence shown here is derived from an EMBL/GenBank/DDBJ whole genome shotgun (WGS) entry which is preliminary data.</text>
</comment>
<sequence>MRTGLWAGLAGAGLAGGASALWRLGSVPGGAAMVGAAACALGLAAGAAGLAHELAARRERRAQARAADAGARQQQALTQALADRESADAFLRLVADSLPARLSYWDRDNRCRFANRGFCEWHGVTPEQMIGRRIADLGPPWDRRAAHNAPHVAAVLAGEPQRFERDDTTPDGRPCTSLAHYVPDWRGGQVQGFVVLATDLSTERAHQRELAAALGRAEAATRAKSAFLANMSHEIRTPLNAILGLVQLMRHEAAEPVAARRLAHVEDASQHLLALIDDILDLSRVEAGKLTLSPRDIDLPALLERVHALLAGRAAAKGVALVLQAEGLPARVHADPTRLTQVLLNLAGNAVKFTDQGQVTLSARLLDAPPGAAPGAGWRVRFEVADTGPGIPHAQLPLLFAPFEQGDASTTRRHGGSGLGLAISREVVALLGGEITVHSRPGEGACFAFELTLRPALAAAAPAESAPSLAALRARHAGRRVLLVEDNPINQAVAGELLQEAGLQVTLAADGEQALAAARREAPALMLMDVHMPLMDGLAATRAWRAHEARAGLARTPVIALTATAFAGERDACLDAGMDDHLAKPIDAPQLFAAVLRWLDRGVDAG</sequence>
<evidence type="ECO:0000256" key="3">
    <source>
        <dbReference type="ARBA" id="ARBA00022553"/>
    </source>
</evidence>
<dbReference type="EMBL" id="JBBUTH010000008">
    <property type="protein sequence ID" value="MEK8051533.1"/>
    <property type="molecule type" value="Genomic_DNA"/>
</dbReference>
<dbReference type="NCBIfam" id="TIGR00229">
    <property type="entry name" value="sensory_box"/>
    <property type="match status" value="1"/>
</dbReference>
<dbReference type="PROSITE" id="PS50110">
    <property type="entry name" value="RESPONSE_REGULATORY"/>
    <property type="match status" value="1"/>
</dbReference>
<dbReference type="SMART" id="SM00448">
    <property type="entry name" value="REC"/>
    <property type="match status" value="1"/>
</dbReference>
<dbReference type="Pfam" id="PF00072">
    <property type="entry name" value="Response_reg"/>
    <property type="match status" value="1"/>
</dbReference>
<organism evidence="11 12">
    <name type="scientific">Pseudaquabacterium inlustre</name>
    <dbReference type="NCBI Taxonomy" id="2984192"/>
    <lineage>
        <taxon>Bacteria</taxon>
        <taxon>Pseudomonadati</taxon>
        <taxon>Pseudomonadota</taxon>
        <taxon>Betaproteobacteria</taxon>
        <taxon>Burkholderiales</taxon>
        <taxon>Sphaerotilaceae</taxon>
        <taxon>Pseudaquabacterium</taxon>
    </lineage>
</organism>
<dbReference type="Pfam" id="PF08448">
    <property type="entry name" value="PAS_4"/>
    <property type="match status" value="1"/>
</dbReference>
<evidence type="ECO:0000313" key="12">
    <source>
        <dbReference type="Proteomes" id="UP001365405"/>
    </source>
</evidence>
<dbReference type="InterPro" id="IPR013656">
    <property type="entry name" value="PAS_4"/>
</dbReference>
<evidence type="ECO:0000259" key="10">
    <source>
        <dbReference type="PROSITE" id="PS50112"/>
    </source>
</evidence>
<evidence type="ECO:0000256" key="5">
    <source>
        <dbReference type="ARBA" id="ARBA00022777"/>
    </source>
</evidence>
<evidence type="ECO:0000256" key="4">
    <source>
        <dbReference type="ARBA" id="ARBA00022679"/>
    </source>
</evidence>
<dbReference type="PANTHER" id="PTHR43047">
    <property type="entry name" value="TWO-COMPONENT HISTIDINE PROTEIN KINASE"/>
    <property type="match status" value="1"/>
</dbReference>
<dbReference type="InterPro" id="IPR001789">
    <property type="entry name" value="Sig_transdc_resp-reg_receiver"/>
</dbReference>
<dbReference type="InterPro" id="IPR005467">
    <property type="entry name" value="His_kinase_dom"/>
</dbReference>
<dbReference type="InterPro" id="IPR003594">
    <property type="entry name" value="HATPase_dom"/>
</dbReference>
<keyword evidence="11" id="KW-0067">ATP-binding</keyword>
<dbReference type="InterPro" id="IPR003661">
    <property type="entry name" value="HisK_dim/P_dom"/>
</dbReference>
<dbReference type="InterPro" id="IPR036890">
    <property type="entry name" value="HATPase_C_sf"/>
</dbReference>
<dbReference type="SUPFAM" id="SSF55785">
    <property type="entry name" value="PYP-like sensor domain (PAS domain)"/>
    <property type="match status" value="1"/>
</dbReference>
<dbReference type="Gene3D" id="3.40.50.2300">
    <property type="match status" value="1"/>
</dbReference>